<dbReference type="EMBL" id="CAADRA010005131">
    <property type="protein sequence ID" value="VFT85529.1"/>
    <property type="molecule type" value="Genomic_DNA"/>
</dbReference>
<keyword evidence="3" id="KW-1185">Reference proteome</keyword>
<dbReference type="AlphaFoldDB" id="A0A485KKY5"/>
<proteinExistence type="predicted"/>
<evidence type="ECO:0000313" key="1">
    <source>
        <dbReference type="EMBL" id="KAF0700844.1"/>
    </source>
</evidence>
<dbReference type="OrthoDB" id="79504at2759"/>
<evidence type="ECO:0000313" key="2">
    <source>
        <dbReference type="EMBL" id="VFT85529.1"/>
    </source>
</evidence>
<reference evidence="1" key="2">
    <citation type="submission" date="2019-06" db="EMBL/GenBank/DDBJ databases">
        <title>Genomics analysis of Aphanomyces spp. identifies a new class of oomycete effector associated with host adaptation.</title>
        <authorList>
            <person name="Gaulin E."/>
        </authorList>
    </citation>
    <scope>NUCLEOTIDE SEQUENCE</scope>
    <source>
        <strain evidence="1">CBS 578.67</strain>
    </source>
</reference>
<dbReference type="Proteomes" id="UP000332933">
    <property type="component" value="Unassembled WGS sequence"/>
</dbReference>
<protein>
    <submittedName>
        <fullName evidence="2">Aste57867_8643 protein</fullName>
    </submittedName>
</protein>
<organism evidence="2 3">
    <name type="scientific">Aphanomyces stellatus</name>
    <dbReference type="NCBI Taxonomy" id="120398"/>
    <lineage>
        <taxon>Eukaryota</taxon>
        <taxon>Sar</taxon>
        <taxon>Stramenopiles</taxon>
        <taxon>Oomycota</taxon>
        <taxon>Saprolegniomycetes</taxon>
        <taxon>Saprolegniales</taxon>
        <taxon>Verrucalvaceae</taxon>
        <taxon>Aphanomyces</taxon>
    </lineage>
</organism>
<name>A0A485KKY5_9STRA</name>
<accession>A0A485KKY5</accession>
<dbReference type="EMBL" id="VJMH01005110">
    <property type="protein sequence ID" value="KAF0700844.1"/>
    <property type="molecule type" value="Genomic_DNA"/>
</dbReference>
<evidence type="ECO:0000313" key="3">
    <source>
        <dbReference type="Proteomes" id="UP000332933"/>
    </source>
</evidence>
<sequence>MEDNGMETATMMKKKAEEQAQRMVKYRKERKVKIRQMQQTLTMLEYTKEQIILRMEAMGRQLPSHKNPATSALSWKEIAKALQDDTRDSEHRRRDLQAQLERHTRLLRDMQLWVESNTPLETSILDPATPTWRNVTLLANPDSRRLGKEWILQHMFHHTDRIFYDHGLPPLDSPEEIPLEFNVQFTDAATFTAVFRSQWSHEASLDYAIGHFYMSLLPVQAYIVHYTPALPLVLTEIDARTRQFALATPRGEFINILCGEFRTAERCVFVVQQIQDDEAIPTSLAHRQRRRMLWHDIHQLPGGIIKRRIVSLHSQAVDAHGRSDLREDALDYAISLDGCPDQLHESRFVQSFRIKLAWQLEMVAAQAEAVLAERRRCGDDN</sequence>
<gene>
    <name evidence="2" type="primary">Aste57867_8643</name>
    <name evidence="1" type="ORF">As57867_008609</name>
    <name evidence="2" type="ORF">ASTE57867_8643</name>
</gene>
<reference evidence="2 3" key="1">
    <citation type="submission" date="2019-03" db="EMBL/GenBank/DDBJ databases">
        <authorList>
            <person name="Gaulin E."/>
            <person name="Dumas B."/>
        </authorList>
    </citation>
    <scope>NUCLEOTIDE SEQUENCE [LARGE SCALE GENOMIC DNA]</scope>
    <source>
        <strain evidence="2">CBS 568.67</strain>
    </source>
</reference>